<evidence type="ECO:0008006" key="4">
    <source>
        <dbReference type="Google" id="ProtNLM"/>
    </source>
</evidence>
<protein>
    <recommendedName>
        <fullName evidence="4">Zn(2)-C6 fungal-type domain-containing protein</fullName>
    </recommendedName>
</protein>
<proteinExistence type="predicted"/>
<feature type="region of interest" description="Disordered" evidence="1">
    <location>
        <begin position="383"/>
        <end position="405"/>
    </location>
</feature>
<evidence type="ECO:0000256" key="1">
    <source>
        <dbReference type="SAM" id="MobiDB-lite"/>
    </source>
</evidence>
<gene>
    <name evidence="2" type="ORF">C7212DRAFT_363419</name>
</gene>
<dbReference type="Proteomes" id="UP000246991">
    <property type="component" value="Unassembled WGS sequence"/>
</dbReference>
<evidence type="ECO:0000313" key="2">
    <source>
        <dbReference type="EMBL" id="PWW76168.1"/>
    </source>
</evidence>
<dbReference type="AlphaFoldDB" id="A0A317SPC4"/>
<evidence type="ECO:0000313" key="3">
    <source>
        <dbReference type="Proteomes" id="UP000246991"/>
    </source>
</evidence>
<reference evidence="2 3" key="1">
    <citation type="submission" date="2018-03" db="EMBL/GenBank/DDBJ databases">
        <title>Genomes of Pezizomycetes fungi and the evolution of truffles.</title>
        <authorList>
            <person name="Murat C."/>
            <person name="Payen T."/>
            <person name="Noel B."/>
            <person name="Kuo A."/>
            <person name="Martin F.M."/>
        </authorList>
    </citation>
    <scope>NUCLEOTIDE SEQUENCE [LARGE SCALE GENOMIC DNA]</scope>
    <source>
        <strain evidence="2">091103-1</strain>
    </source>
</reference>
<feature type="region of interest" description="Disordered" evidence="1">
    <location>
        <begin position="279"/>
        <end position="309"/>
    </location>
</feature>
<dbReference type="OrthoDB" id="416217at2759"/>
<feature type="region of interest" description="Disordered" evidence="1">
    <location>
        <begin position="489"/>
        <end position="510"/>
    </location>
</feature>
<dbReference type="STRING" id="42249.A0A317SPC4"/>
<name>A0A317SPC4_9PEZI</name>
<sequence>MLFAEQNRVPDGQAGPSGEILNIYPPCPDLVLFTPNNRSIQISLESTEDSSEIGSLQRGSFSPRFDPISVYVAFVATAPNLPSWVRVEFLDSGQALVSYASGSNPEMQERPPLPPIRHRYHVPGHGQSAHPKSLGYPNTVPNASAVPPQPLADTLNYDHDQWWPEIPEAGFDNSNDGLETSEYGNIWPQLDNPLSSNGFHQLPEIPPAPEGEYFQDFSAEMIQGLEGYGPGLEDFNPEPNITPAKGGKAFPEAPASLLPSIDLPSPGYIPSSSFHRNRAFPASSLTPSTPPKPLRTTHDAPELTISPGPRPNQTFSAGAEAHLGLRHVILASHPEIIYAHRHFIVPARSRKGCWTCRHCTRLGYLCDFTPRYTYKDDSPAKELESITDHSGNPDPHGFLGNDWRPRQGPHVLPTYKFAECVRDVDREILAAQHKPGSFFVVATCQAFESTTRTLNPGIPTCYYTVCLSPLSPPRDIPVSVTIREFLRTDPGAPPNIPGNQLLDGKQPEQC</sequence>
<comment type="caution">
    <text evidence="2">The sequence shown here is derived from an EMBL/GenBank/DDBJ whole genome shotgun (WGS) entry which is preliminary data.</text>
</comment>
<dbReference type="EMBL" id="PYWC01000036">
    <property type="protein sequence ID" value="PWW76168.1"/>
    <property type="molecule type" value="Genomic_DNA"/>
</dbReference>
<organism evidence="2 3">
    <name type="scientific">Tuber magnatum</name>
    <name type="common">white Piedmont truffle</name>
    <dbReference type="NCBI Taxonomy" id="42249"/>
    <lineage>
        <taxon>Eukaryota</taxon>
        <taxon>Fungi</taxon>
        <taxon>Dikarya</taxon>
        <taxon>Ascomycota</taxon>
        <taxon>Pezizomycotina</taxon>
        <taxon>Pezizomycetes</taxon>
        <taxon>Pezizales</taxon>
        <taxon>Tuberaceae</taxon>
        <taxon>Tuber</taxon>
    </lineage>
</organism>
<keyword evidence="3" id="KW-1185">Reference proteome</keyword>
<accession>A0A317SPC4</accession>